<keyword evidence="6" id="KW-0411">Iron-sulfur</keyword>
<dbReference type="HOGENOM" id="CLU_026244_3_2_5"/>
<keyword evidence="2" id="KW-0001">2Fe-2S</keyword>
<name>F6F216_SPHCR</name>
<evidence type="ECO:0000256" key="1">
    <source>
        <dbReference type="ARBA" id="ARBA00001962"/>
    </source>
</evidence>
<dbReference type="InterPro" id="IPR015881">
    <property type="entry name" value="ARHD_Rieske_2Fe_2S"/>
</dbReference>
<evidence type="ECO:0000313" key="10">
    <source>
        <dbReference type="Proteomes" id="UP000007150"/>
    </source>
</evidence>
<dbReference type="Pfam" id="PF00355">
    <property type="entry name" value="Rieske"/>
    <property type="match status" value="1"/>
</dbReference>
<dbReference type="SUPFAM" id="SSF55961">
    <property type="entry name" value="Bet v1-like"/>
    <property type="match status" value="1"/>
</dbReference>
<evidence type="ECO:0000256" key="2">
    <source>
        <dbReference type="ARBA" id="ARBA00022714"/>
    </source>
</evidence>
<dbReference type="GO" id="GO:0051537">
    <property type="term" value="F:2 iron, 2 sulfur cluster binding"/>
    <property type="evidence" value="ECO:0007669"/>
    <property type="project" value="UniProtKB-KW"/>
</dbReference>
<dbReference type="CDD" id="cd00680">
    <property type="entry name" value="RHO_alpha_C"/>
    <property type="match status" value="1"/>
</dbReference>
<proteinExistence type="predicted"/>
<dbReference type="PROSITE" id="PS00570">
    <property type="entry name" value="RING_HYDROXYL_ALPHA"/>
    <property type="match status" value="1"/>
</dbReference>
<evidence type="ECO:0000313" key="9">
    <source>
        <dbReference type="EMBL" id="AEG51582.1"/>
    </source>
</evidence>
<dbReference type="PANTHER" id="PTHR43756">
    <property type="entry name" value="CHOLINE MONOOXYGENASE, CHLOROPLASTIC"/>
    <property type="match status" value="1"/>
</dbReference>
<dbReference type="InterPro" id="IPR001663">
    <property type="entry name" value="Rng_hydr_dOase-A"/>
</dbReference>
<reference evidence="9 10" key="1">
    <citation type="submission" date="2011-05" db="EMBL/GenBank/DDBJ databases">
        <title>Complete sequence of chromosome 2 of Sphingobium chlorophenolicum L-1.</title>
        <authorList>
            <consortium name="US DOE Joint Genome Institute"/>
            <person name="Lucas S."/>
            <person name="Han J."/>
            <person name="Lapidus A."/>
            <person name="Cheng J.-F."/>
            <person name="Goodwin L."/>
            <person name="Pitluck S."/>
            <person name="Peters L."/>
            <person name="Daligault H."/>
            <person name="Han C."/>
            <person name="Tapia R."/>
            <person name="Land M."/>
            <person name="Hauser L."/>
            <person name="Kyrpides N."/>
            <person name="Ivanova N."/>
            <person name="Pagani I."/>
            <person name="Turner P."/>
            <person name="Copley S."/>
            <person name="Woyke T."/>
        </authorList>
    </citation>
    <scope>NUCLEOTIDE SEQUENCE [LARGE SCALE GENOMIC DNA]</scope>
    <source>
        <strain evidence="9 10">L-1</strain>
    </source>
</reference>
<dbReference type="EMBL" id="CP002799">
    <property type="protein sequence ID" value="AEG51582.1"/>
    <property type="molecule type" value="Genomic_DNA"/>
</dbReference>
<gene>
    <name evidence="9" type="ORF">Sphch_4003</name>
</gene>
<protein>
    <submittedName>
        <fullName evidence="9">Rieske (2Fe-2S) iron-sulfur domain protein</fullName>
    </submittedName>
</protein>
<sequence>MRGQAEILPLEGNEQPASFAAKGGMDNGPVPLESYRSPELFALERERVFRRAWLFMGRVEQVAKPGDFLVREVEICNASILIIRGKDGQVRAFHNVCPHRANLVETRREGNAPALVCRYHGWSFNNDGSLRGVPDQEMFLELDKSKCGLPPVALEIWNGWIFINLAEKPEVSLDEFLGSFKDYYDGVEAINLDCSVVIETRLKCNWKVVADAFVEAYHIPSIHRTTIKSMFSNRENPYGRLLDAQFFGPHRTISMFGNAEDTPREDQPIVALARDPSIYRPEVLEASARYMSHPAVNPTKQPGWSMDASTIFPNLNLDAGFNGQFTHEYWPISVNECLHRATYFFPKPTNIRERFQLEYMMAWFVDVIYEDLGNVERTQRGIDSGATKGMQLSESEVSIRHSVQQIEKWLRAETVADALQ</sequence>
<keyword evidence="7" id="KW-0520">NAD</keyword>
<dbReference type="PANTHER" id="PTHR43756:SF5">
    <property type="entry name" value="CHOLINE MONOOXYGENASE, CHLOROPLASTIC"/>
    <property type="match status" value="1"/>
</dbReference>
<evidence type="ECO:0000256" key="5">
    <source>
        <dbReference type="ARBA" id="ARBA00023004"/>
    </source>
</evidence>
<dbReference type="PRINTS" id="PR00090">
    <property type="entry name" value="RNGDIOXGNASE"/>
</dbReference>
<comment type="cofactor">
    <cofactor evidence="1">
        <name>Fe cation</name>
        <dbReference type="ChEBI" id="CHEBI:24875"/>
    </cofactor>
</comment>
<organism evidence="9 10">
    <name type="scientific">Sphingobium chlorophenolicum L-1</name>
    <dbReference type="NCBI Taxonomy" id="690566"/>
    <lineage>
        <taxon>Bacteria</taxon>
        <taxon>Pseudomonadati</taxon>
        <taxon>Pseudomonadota</taxon>
        <taxon>Alphaproteobacteria</taxon>
        <taxon>Sphingomonadales</taxon>
        <taxon>Sphingomonadaceae</taxon>
        <taxon>Sphingobium</taxon>
    </lineage>
</organism>
<dbReference type="Proteomes" id="UP000007150">
    <property type="component" value="Chromosome 2"/>
</dbReference>
<dbReference type="GO" id="GO:0016491">
    <property type="term" value="F:oxidoreductase activity"/>
    <property type="evidence" value="ECO:0007669"/>
    <property type="project" value="UniProtKB-KW"/>
</dbReference>
<dbReference type="InterPro" id="IPR036922">
    <property type="entry name" value="Rieske_2Fe-2S_sf"/>
</dbReference>
<accession>F6F216</accession>
<keyword evidence="5" id="KW-0408">Iron</keyword>
<evidence type="ECO:0000256" key="6">
    <source>
        <dbReference type="ARBA" id="ARBA00023014"/>
    </source>
</evidence>
<dbReference type="AlphaFoldDB" id="F6F216"/>
<keyword evidence="3" id="KW-0479">Metal-binding</keyword>
<dbReference type="STRING" id="690566.Sphch_4003"/>
<dbReference type="PROSITE" id="PS51296">
    <property type="entry name" value="RIESKE"/>
    <property type="match status" value="1"/>
</dbReference>
<feature type="domain" description="Rieske" evidence="8">
    <location>
        <begin position="53"/>
        <end position="163"/>
    </location>
</feature>
<dbReference type="KEGG" id="sch:Sphch_4003"/>
<keyword evidence="4" id="KW-0560">Oxidoreductase</keyword>
<dbReference type="InterPro" id="IPR015879">
    <property type="entry name" value="Ring_hydroxy_dOase_asu_C_dom"/>
</dbReference>
<dbReference type="InterPro" id="IPR017941">
    <property type="entry name" value="Rieske_2Fe-2S"/>
</dbReference>
<evidence type="ECO:0000256" key="7">
    <source>
        <dbReference type="ARBA" id="ARBA00023027"/>
    </source>
</evidence>
<evidence type="ECO:0000259" key="8">
    <source>
        <dbReference type="PROSITE" id="PS51296"/>
    </source>
</evidence>
<dbReference type="SUPFAM" id="SSF50022">
    <property type="entry name" value="ISP domain"/>
    <property type="match status" value="1"/>
</dbReference>
<dbReference type="CDD" id="cd03469">
    <property type="entry name" value="Rieske_RO_Alpha_N"/>
    <property type="match status" value="1"/>
</dbReference>
<dbReference type="GO" id="GO:0005506">
    <property type="term" value="F:iron ion binding"/>
    <property type="evidence" value="ECO:0007669"/>
    <property type="project" value="InterPro"/>
</dbReference>
<evidence type="ECO:0000256" key="3">
    <source>
        <dbReference type="ARBA" id="ARBA00022723"/>
    </source>
</evidence>
<dbReference type="Pfam" id="PF00848">
    <property type="entry name" value="Ring_hydroxyl_A"/>
    <property type="match status" value="1"/>
</dbReference>
<keyword evidence="10" id="KW-1185">Reference proteome</keyword>
<dbReference type="Gene3D" id="2.102.10.10">
    <property type="entry name" value="Rieske [2Fe-2S] iron-sulphur domain"/>
    <property type="match status" value="1"/>
</dbReference>
<evidence type="ECO:0000256" key="4">
    <source>
        <dbReference type="ARBA" id="ARBA00023002"/>
    </source>
</evidence>
<dbReference type="Gene3D" id="3.90.380.10">
    <property type="entry name" value="Naphthalene 1,2-dioxygenase Alpha Subunit, Chain A, domain 1"/>
    <property type="match status" value="1"/>
</dbReference>